<keyword evidence="7" id="KW-0653">Protein transport</keyword>
<dbReference type="GO" id="GO:0009306">
    <property type="term" value="P:protein secretion"/>
    <property type="evidence" value="ECO:0007669"/>
    <property type="project" value="InterPro"/>
</dbReference>
<comment type="similarity">
    <text evidence="2 7">Belongs to the FHIPEP (flagella/HR/invasion proteins export pore) family.</text>
</comment>
<comment type="function">
    <text evidence="7">Required for formation of the rod structure of the flagellar apparatus. Together with FliI and FliH, may constitute the export apparatus of flagellin.</text>
</comment>
<evidence type="ECO:0000313" key="8">
    <source>
        <dbReference type="EMBL" id="PWC17439.1"/>
    </source>
</evidence>
<keyword evidence="7" id="KW-1006">Bacterial flagellum protein export</keyword>
<feature type="transmembrane region" description="Helical" evidence="7">
    <location>
        <begin position="117"/>
        <end position="140"/>
    </location>
</feature>
<dbReference type="InterPro" id="IPR001712">
    <property type="entry name" value="T3SS_FHIPEP"/>
</dbReference>
<dbReference type="PROSITE" id="PS00994">
    <property type="entry name" value="FHIPEP"/>
    <property type="match status" value="1"/>
</dbReference>
<dbReference type="InterPro" id="IPR042194">
    <property type="entry name" value="FHIPEP_1"/>
</dbReference>
<keyword evidence="9" id="KW-1185">Reference proteome</keyword>
<evidence type="ECO:0000256" key="1">
    <source>
        <dbReference type="ARBA" id="ARBA00004651"/>
    </source>
</evidence>
<name>A0A2U1U718_9GAMM</name>
<feature type="transmembrane region" description="Helical" evidence="7">
    <location>
        <begin position="46"/>
        <end position="65"/>
    </location>
</feature>
<dbReference type="PANTHER" id="PTHR30161">
    <property type="entry name" value="FLAGELLAR EXPORT PROTEIN, MEMBRANE FLHA SUBUNIT-RELATED"/>
    <property type="match status" value="1"/>
</dbReference>
<keyword evidence="7" id="KW-0813">Transport</keyword>
<evidence type="ECO:0000256" key="2">
    <source>
        <dbReference type="ARBA" id="ARBA00008835"/>
    </source>
</evidence>
<keyword evidence="8" id="KW-0282">Flagellum</keyword>
<comment type="subcellular location">
    <subcellularLocation>
        <location evidence="1 7">Cell membrane</location>
        <topology evidence="1 7">Multi-pass membrane protein</topology>
    </subcellularLocation>
</comment>
<feature type="transmembrane region" description="Helical" evidence="7">
    <location>
        <begin position="21"/>
        <end position="40"/>
    </location>
</feature>
<dbReference type="PIRSF" id="PIRSF005419">
    <property type="entry name" value="FlhA"/>
    <property type="match status" value="1"/>
</dbReference>
<protein>
    <recommendedName>
        <fullName evidence="7">Flagellar biosynthesis protein FlhA</fullName>
    </recommendedName>
</protein>
<keyword evidence="8" id="KW-0969">Cilium</keyword>
<dbReference type="GO" id="GO:0044780">
    <property type="term" value="P:bacterial-type flagellum assembly"/>
    <property type="evidence" value="ECO:0007669"/>
    <property type="project" value="InterPro"/>
</dbReference>
<dbReference type="Gene3D" id="3.40.30.60">
    <property type="entry name" value="FHIPEP family, domain 1"/>
    <property type="match status" value="1"/>
</dbReference>
<keyword evidence="7" id="KW-1005">Bacterial flagellum biogenesis</keyword>
<keyword evidence="6 7" id="KW-0472">Membrane</keyword>
<keyword evidence="4 7" id="KW-0812">Transmembrane</keyword>
<dbReference type="RefSeq" id="WP_136165912.1">
    <property type="nucleotide sequence ID" value="NZ_KZ819075.1"/>
</dbReference>
<evidence type="ECO:0000256" key="6">
    <source>
        <dbReference type="ARBA" id="ARBA00023136"/>
    </source>
</evidence>
<dbReference type="PRINTS" id="PR00949">
    <property type="entry name" value="TYPE3IMAPROT"/>
</dbReference>
<dbReference type="EMBL" id="QDKH01000007">
    <property type="protein sequence ID" value="PWC17439.1"/>
    <property type="molecule type" value="Genomic_DNA"/>
</dbReference>
<keyword evidence="5 7" id="KW-1133">Transmembrane helix</keyword>
<feature type="transmembrane region" description="Helical" evidence="7">
    <location>
        <begin position="251"/>
        <end position="273"/>
    </location>
</feature>
<dbReference type="Proteomes" id="UP000296159">
    <property type="component" value="Unassembled WGS sequence"/>
</dbReference>
<reference evidence="8 9" key="1">
    <citation type="submission" date="2018-04" db="EMBL/GenBank/DDBJ databases">
        <title>Brenneria corticis sp.nov.</title>
        <authorList>
            <person name="Li Y."/>
        </authorList>
    </citation>
    <scope>NUCLEOTIDE SEQUENCE [LARGE SCALE GENOMIC DNA]</scope>
    <source>
        <strain evidence="8 9">CFCC 11842</strain>
    </source>
</reference>
<feature type="transmembrane region" description="Helical" evidence="7">
    <location>
        <begin position="210"/>
        <end position="231"/>
    </location>
</feature>
<evidence type="ECO:0000313" key="9">
    <source>
        <dbReference type="Proteomes" id="UP000296159"/>
    </source>
</evidence>
<dbReference type="Gene3D" id="1.10.8.540">
    <property type="entry name" value="FHIPEP family, domain 3"/>
    <property type="match status" value="1"/>
</dbReference>
<dbReference type="InterPro" id="IPR025505">
    <property type="entry name" value="FHIPEP_CS"/>
</dbReference>
<dbReference type="NCBIfam" id="TIGR01398">
    <property type="entry name" value="FlhA"/>
    <property type="match status" value="1"/>
</dbReference>
<feature type="transmembrane region" description="Helical" evidence="7">
    <location>
        <begin position="285"/>
        <end position="305"/>
    </location>
</feature>
<dbReference type="Gene3D" id="3.40.50.12790">
    <property type="entry name" value="FHIPEP family, domain 4"/>
    <property type="match status" value="1"/>
</dbReference>
<sequence length="692" mass="75086">MANLASILRLPSNFKGAQWQILAGPVLILLILSMMVLPLPPFILDLLFTFNIALSIMVLLVAMFTQRTLDFAAFPTILLFSTLLRLSLNVASTRIILLEGHTGTAAAGRVVEAFGHFLVGGNFAIGIVVFIILVLINFMVITKGAGRIAEVGARFVLDGMPGKQMAIDADLNAGLIGEDEAKKRRSEVTQEADFYGSMDGASKFVRGDAIAGLMIMVINIIGGLLVGVIQHDMPVGHAAESYTLLTIGDGLVAQIPALVISTAAGVIVTRVSTDQDVGQQMVTQLFNNPRVMILSAAVLGLIGLVPGMPNFVFLLFTTALLALAWWMRGEQLKMPAVAPEPSAMEKHQVVEASWADVQLEDPLGMEVGYRLIPMVDFQQDGELLGRIRSIRKKFAQEMGYLPPVVHIRDNLELQPASYRILMKGVEVGHGEAYPGRWMAINPGNAVGDLPGEVTQDPAFGLPAVWIESGIKEQAQTQGYTVVEASTVVATHLNHLISLHASELFGRQEAQQLMDRVAQEMPKLAEDFIPGVVTLTTLHKVLQNLLSESVSIRDMRTIMETLAEHAPVQSDPYELTTVVRVALGRAITQQWFPGETELKVIGLDGSLERLLLQALQGGGGLEPGLADRLLEQAKQALQRQEMLGAPPVLLVNHALRALLARFLHRSLPNLAVLSNLEISDNRQIRMTSIIGEA</sequence>
<keyword evidence="3 7" id="KW-1003">Cell membrane</keyword>
<gene>
    <name evidence="7 8" type="primary">flhA</name>
    <name evidence="8" type="ORF">DDT56_07950</name>
</gene>
<dbReference type="AlphaFoldDB" id="A0A2U1U718"/>
<organism evidence="8 9">
    <name type="scientific">Brenneria corticis</name>
    <dbReference type="NCBI Taxonomy" id="2173106"/>
    <lineage>
        <taxon>Bacteria</taxon>
        <taxon>Pseudomonadati</taxon>
        <taxon>Pseudomonadota</taxon>
        <taxon>Gammaproteobacteria</taxon>
        <taxon>Enterobacterales</taxon>
        <taxon>Pectobacteriaceae</taxon>
        <taxon>Brenneria</taxon>
    </lineage>
</organism>
<comment type="caution">
    <text evidence="8">The sequence shown here is derived from an EMBL/GenBank/DDBJ whole genome shotgun (WGS) entry which is preliminary data.</text>
</comment>
<dbReference type="InterPro" id="IPR042193">
    <property type="entry name" value="FHIPEP_3"/>
</dbReference>
<evidence type="ECO:0000256" key="4">
    <source>
        <dbReference type="ARBA" id="ARBA00022692"/>
    </source>
</evidence>
<dbReference type="PANTHER" id="PTHR30161:SF1">
    <property type="entry name" value="FLAGELLAR BIOSYNTHESIS PROTEIN FLHA-RELATED"/>
    <property type="match status" value="1"/>
</dbReference>
<feature type="transmembrane region" description="Helical" evidence="7">
    <location>
        <begin position="77"/>
        <end position="97"/>
    </location>
</feature>
<evidence type="ECO:0000256" key="3">
    <source>
        <dbReference type="ARBA" id="ARBA00022475"/>
    </source>
</evidence>
<dbReference type="GO" id="GO:0005886">
    <property type="term" value="C:plasma membrane"/>
    <property type="evidence" value="ECO:0007669"/>
    <property type="project" value="UniProtKB-SubCell"/>
</dbReference>
<keyword evidence="8" id="KW-0966">Cell projection</keyword>
<dbReference type="Pfam" id="PF00771">
    <property type="entry name" value="FHIPEP"/>
    <property type="match status" value="1"/>
</dbReference>
<evidence type="ECO:0000256" key="7">
    <source>
        <dbReference type="RuleBase" id="RU364093"/>
    </source>
</evidence>
<dbReference type="InterPro" id="IPR042196">
    <property type="entry name" value="FHIPEP_4"/>
</dbReference>
<proteinExistence type="inferred from homology"/>
<evidence type="ECO:0000256" key="5">
    <source>
        <dbReference type="ARBA" id="ARBA00022989"/>
    </source>
</evidence>
<accession>A0A2U1U718</accession>
<dbReference type="InterPro" id="IPR006301">
    <property type="entry name" value="FlhA"/>
</dbReference>